<organism evidence="8 9">
    <name type="scientific">Pseudomonas jinjuensis</name>
    <dbReference type="NCBI Taxonomy" id="198616"/>
    <lineage>
        <taxon>Bacteria</taxon>
        <taxon>Pseudomonadati</taxon>
        <taxon>Pseudomonadota</taxon>
        <taxon>Gammaproteobacteria</taxon>
        <taxon>Pseudomonadales</taxon>
        <taxon>Pseudomonadaceae</taxon>
        <taxon>Pseudomonas</taxon>
    </lineage>
</organism>
<evidence type="ECO:0000256" key="5">
    <source>
        <dbReference type="SAM" id="SignalP"/>
    </source>
</evidence>
<keyword evidence="1" id="KW-1134">Transmembrane beta strand</keyword>
<evidence type="ECO:0000313" key="8">
    <source>
        <dbReference type="EMBL" id="SDN76165.1"/>
    </source>
</evidence>
<evidence type="ECO:0000313" key="9">
    <source>
        <dbReference type="Proteomes" id="UP000242957"/>
    </source>
</evidence>
<dbReference type="PANTHER" id="PTHR34597:SF6">
    <property type="entry name" value="BLR6126 PROTEIN"/>
    <property type="match status" value="1"/>
</dbReference>
<dbReference type="GO" id="GO:0046819">
    <property type="term" value="P:protein secretion by the type V secretion system"/>
    <property type="evidence" value="ECO:0007669"/>
    <property type="project" value="TreeGrafter"/>
</dbReference>
<evidence type="ECO:0000256" key="2">
    <source>
        <dbReference type="ARBA" id="ARBA00022692"/>
    </source>
</evidence>
<evidence type="ECO:0000259" key="6">
    <source>
        <dbReference type="Pfam" id="PF03865"/>
    </source>
</evidence>
<feature type="compositionally biased region" description="Low complexity" evidence="4">
    <location>
        <begin position="63"/>
        <end position="81"/>
    </location>
</feature>
<dbReference type="OrthoDB" id="572300at2"/>
<keyword evidence="1" id="KW-0472">Membrane</keyword>
<dbReference type="InterPro" id="IPR005565">
    <property type="entry name" value="Hemolysn_activator_HlyB_C"/>
</dbReference>
<dbReference type="Pfam" id="PF03865">
    <property type="entry name" value="ShlB"/>
    <property type="match status" value="1"/>
</dbReference>
<name>A0A1H0E1B9_9PSED</name>
<feature type="region of interest" description="Disordered" evidence="4">
    <location>
        <begin position="34"/>
        <end position="81"/>
    </location>
</feature>
<sequence>MKKSPAFLHKTLAAAICAGLAALTLPAGSALASPLTTLNPGRVETPDASGRRVSPTEIPGTLQAQPGAASSAQPLLQEETPPTMTAPAGATFHVNKVILDGATSYPPHTFQPLLATLEGRKVSLAEVNAVAERITQRYRKAGFVLVRTFVPVQRLDNGVLHLRVIEGQVNQVTINGPSNRAMERYAENIRKEVPLKGETLERNLLLMNDISGNETRGTLVASQGKAGTDLAIDNQQRRWEGFVGIDNRDSRYFGPWQMYGGVGLNDPFDLGDHLAIRYGRSLEGDKMSFYEGQYELPIRDDGTVLSVLAQHNDGNADTLSFLNANSNGDTFAVRVIHPWIRSRDENFRTSAAFTWFNGKSEYLDNPDLPPSSDDRIRAIRLGAAYDFTDRYGGANLFKAELSKGLGIMGASDEDRLNPSRFGGETDFVKVQFDAQRIQDLSVITDGLNLYLAFTGQTAFGNALLTPEQFGVGGSQFGRGYDPSEIAGDNGLAGKVELQYNRHHEIADHPVPTQYYGFWDVGKVWNNDPDYTGSESLSSAGLGIHFEVLQDFYISPEVAFPLTRKVSAEELDNDNGKAPRLYLNVLKLF</sequence>
<evidence type="ECO:0000256" key="4">
    <source>
        <dbReference type="SAM" id="MobiDB-lite"/>
    </source>
</evidence>
<dbReference type="Proteomes" id="UP000242957">
    <property type="component" value="Unassembled WGS sequence"/>
</dbReference>
<protein>
    <submittedName>
        <fullName evidence="8">Hemolysin activation/secretion protein</fullName>
    </submittedName>
</protein>
<dbReference type="Pfam" id="PF08479">
    <property type="entry name" value="POTRA_2"/>
    <property type="match status" value="1"/>
</dbReference>
<dbReference type="InterPro" id="IPR051544">
    <property type="entry name" value="TPS_OM_transporter"/>
</dbReference>
<dbReference type="EMBL" id="FNIJ01000005">
    <property type="protein sequence ID" value="SDN76165.1"/>
    <property type="molecule type" value="Genomic_DNA"/>
</dbReference>
<keyword evidence="2" id="KW-0812">Transmembrane</keyword>
<gene>
    <name evidence="8" type="ORF">SAMN05216193_1051</name>
</gene>
<dbReference type="PANTHER" id="PTHR34597">
    <property type="entry name" value="SLR1661 PROTEIN"/>
    <property type="match status" value="1"/>
</dbReference>
<keyword evidence="5" id="KW-0732">Signal</keyword>
<feature type="signal peptide" evidence="5">
    <location>
        <begin position="1"/>
        <end position="32"/>
    </location>
</feature>
<dbReference type="AlphaFoldDB" id="A0A1H0E1B9"/>
<dbReference type="GO" id="GO:0098046">
    <property type="term" value="C:type V protein secretion system complex"/>
    <property type="evidence" value="ECO:0007669"/>
    <property type="project" value="TreeGrafter"/>
</dbReference>
<evidence type="ECO:0000259" key="7">
    <source>
        <dbReference type="Pfam" id="PF08479"/>
    </source>
</evidence>
<reference evidence="9" key="1">
    <citation type="submission" date="2016-10" db="EMBL/GenBank/DDBJ databases">
        <authorList>
            <person name="Varghese N."/>
            <person name="Submissions S."/>
        </authorList>
    </citation>
    <scope>NUCLEOTIDE SEQUENCE [LARGE SCALE GENOMIC DNA]</scope>
    <source>
        <strain evidence="9">JCM 21621</strain>
    </source>
</reference>
<keyword evidence="9" id="KW-1185">Reference proteome</keyword>
<evidence type="ECO:0000256" key="3">
    <source>
        <dbReference type="ARBA" id="ARBA00023237"/>
    </source>
</evidence>
<proteinExistence type="predicted"/>
<dbReference type="GO" id="GO:0008320">
    <property type="term" value="F:protein transmembrane transporter activity"/>
    <property type="evidence" value="ECO:0007669"/>
    <property type="project" value="TreeGrafter"/>
</dbReference>
<dbReference type="InterPro" id="IPR013686">
    <property type="entry name" value="Polypept-transport_assoc_ShlB"/>
</dbReference>
<keyword evidence="3" id="KW-0998">Cell outer membrane</keyword>
<dbReference type="RefSeq" id="WP_084313222.1">
    <property type="nucleotide sequence ID" value="NZ_FNIJ01000005.1"/>
</dbReference>
<dbReference type="Gene3D" id="3.10.20.310">
    <property type="entry name" value="membrane protein fhac"/>
    <property type="match status" value="1"/>
</dbReference>
<feature type="domain" description="Polypeptide-transport-associated ShlB-type" evidence="7">
    <location>
        <begin position="92"/>
        <end position="167"/>
    </location>
</feature>
<accession>A0A1H0E1B9</accession>
<dbReference type="STRING" id="198616.SAMN05216193_1051"/>
<feature type="chain" id="PRO_5017275666" evidence="5">
    <location>
        <begin position="33"/>
        <end position="588"/>
    </location>
</feature>
<feature type="domain" description="Haemolysin activator HlyB C-terminal" evidence="6">
    <location>
        <begin position="228"/>
        <end position="544"/>
    </location>
</feature>
<dbReference type="Gene3D" id="2.40.160.50">
    <property type="entry name" value="membrane protein fhac: a member of the omp85/tpsb transporter family"/>
    <property type="match status" value="1"/>
</dbReference>
<evidence type="ECO:0000256" key="1">
    <source>
        <dbReference type="ARBA" id="ARBA00022452"/>
    </source>
</evidence>